<dbReference type="InterPro" id="IPR006342">
    <property type="entry name" value="FkbM_mtfrase"/>
</dbReference>
<feature type="region of interest" description="Disordered" evidence="1">
    <location>
        <begin position="197"/>
        <end position="219"/>
    </location>
</feature>
<dbReference type="Proteomes" id="UP001190700">
    <property type="component" value="Unassembled WGS sequence"/>
</dbReference>
<dbReference type="Pfam" id="PF05050">
    <property type="entry name" value="Methyltransf_21"/>
    <property type="match status" value="1"/>
</dbReference>
<feature type="domain" description="Methyltransferase FkbM" evidence="2">
    <location>
        <begin position="236"/>
        <end position="378"/>
    </location>
</feature>
<proteinExistence type="predicted"/>
<dbReference type="NCBIfam" id="TIGR01444">
    <property type="entry name" value="fkbM_fam"/>
    <property type="match status" value="1"/>
</dbReference>
<dbReference type="AlphaFoldDB" id="A0AAE0H514"/>
<dbReference type="PANTHER" id="PTHR34009">
    <property type="entry name" value="PROTEIN STAR"/>
    <property type="match status" value="1"/>
</dbReference>
<dbReference type="GO" id="GO:0006888">
    <property type="term" value="P:endoplasmic reticulum to Golgi vesicle-mediated transport"/>
    <property type="evidence" value="ECO:0007669"/>
    <property type="project" value="TreeGrafter"/>
</dbReference>
<dbReference type="Gene3D" id="3.40.50.150">
    <property type="entry name" value="Vaccinia Virus protein VP39"/>
    <property type="match status" value="1"/>
</dbReference>
<dbReference type="GO" id="GO:0005886">
    <property type="term" value="C:plasma membrane"/>
    <property type="evidence" value="ECO:0007669"/>
    <property type="project" value="TreeGrafter"/>
</dbReference>
<comment type="caution">
    <text evidence="3">The sequence shown here is derived from an EMBL/GenBank/DDBJ whole genome shotgun (WGS) entry which is preliminary data.</text>
</comment>
<keyword evidence="4" id="KW-1185">Reference proteome</keyword>
<dbReference type="GO" id="GO:0005794">
    <property type="term" value="C:Golgi apparatus"/>
    <property type="evidence" value="ECO:0007669"/>
    <property type="project" value="TreeGrafter"/>
</dbReference>
<dbReference type="GO" id="GO:0005789">
    <property type="term" value="C:endoplasmic reticulum membrane"/>
    <property type="evidence" value="ECO:0007669"/>
    <property type="project" value="TreeGrafter"/>
</dbReference>
<dbReference type="GO" id="GO:0016197">
    <property type="term" value="P:endosomal transport"/>
    <property type="evidence" value="ECO:0007669"/>
    <property type="project" value="TreeGrafter"/>
</dbReference>
<reference evidence="3 4" key="1">
    <citation type="journal article" date="2015" name="Genome Biol. Evol.">
        <title>Comparative Genomics of a Bacterivorous Green Alga Reveals Evolutionary Causalities and Consequences of Phago-Mixotrophic Mode of Nutrition.</title>
        <authorList>
            <person name="Burns J.A."/>
            <person name="Paasch A."/>
            <person name="Narechania A."/>
            <person name="Kim E."/>
        </authorList>
    </citation>
    <scope>NUCLEOTIDE SEQUENCE [LARGE SCALE GENOMIC DNA]</scope>
    <source>
        <strain evidence="3 4">PLY_AMNH</strain>
    </source>
</reference>
<evidence type="ECO:0000313" key="4">
    <source>
        <dbReference type="Proteomes" id="UP001190700"/>
    </source>
</evidence>
<organism evidence="3 4">
    <name type="scientific">Cymbomonas tetramitiformis</name>
    <dbReference type="NCBI Taxonomy" id="36881"/>
    <lineage>
        <taxon>Eukaryota</taxon>
        <taxon>Viridiplantae</taxon>
        <taxon>Chlorophyta</taxon>
        <taxon>Pyramimonadophyceae</taxon>
        <taxon>Pyramimonadales</taxon>
        <taxon>Pyramimonadaceae</taxon>
        <taxon>Cymbomonas</taxon>
    </lineage>
</organism>
<evidence type="ECO:0000313" key="3">
    <source>
        <dbReference type="EMBL" id="KAK3290093.1"/>
    </source>
</evidence>
<dbReference type="InterPro" id="IPR053202">
    <property type="entry name" value="EGF_Rcpt_Signaling_Reg"/>
</dbReference>
<sequence length="412" mass="47676">MLKENKDVIAGCYPKKAIDFEAVKNNYSKTSSQLELIQSSVKYAFNFKPQKQHKMERGVLEVLDAPTGFMMVKKSVIRRMIKAFPETEYKNDVKAYQVNENDRFFDLFQSQVFDKRYLSEDYGFCRLWQKLNGTIHADLTVKLNHIGQFSYYGDPMVYLQYSDNIQMSDKANNQPAPAPAEIEKKESQFPFMFDNNDSTESKEVKKTTQYKKPEKPDKSSVLNELLHDIENGVYMDIGTNNGDTYSKKLGTWKGFCIEANSKVFEKLKENRDGETCKCLQETVYETTDTEVSFTMFSDDIDEFSGITNKFNANDIFNVTKILNENNFKSEKITQKTKSLDVICKENEVSDIDYLAVDTCGSELEVLKGLGDRKVKVLDIKKSAVTKKVKQWIKDNDFKFYKSQDGYEYYTLK</sequence>
<dbReference type="EMBL" id="LGRX02000001">
    <property type="protein sequence ID" value="KAK3290093.1"/>
    <property type="molecule type" value="Genomic_DNA"/>
</dbReference>
<dbReference type="SUPFAM" id="SSF53335">
    <property type="entry name" value="S-adenosyl-L-methionine-dependent methyltransferases"/>
    <property type="match status" value="1"/>
</dbReference>
<evidence type="ECO:0000259" key="2">
    <source>
        <dbReference type="Pfam" id="PF05050"/>
    </source>
</evidence>
<dbReference type="InterPro" id="IPR029063">
    <property type="entry name" value="SAM-dependent_MTases_sf"/>
</dbReference>
<protein>
    <recommendedName>
        <fullName evidence="2">Methyltransferase FkbM domain-containing protein</fullName>
    </recommendedName>
</protein>
<accession>A0AAE0H514</accession>
<feature type="compositionally biased region" description="Basic and acidic residues" evidence="1">
    <location>
        <begin position="199"/>
        <end position="218"/>
    </location>
</feature>
<gene>
    <name evidence="3" type="ORF">CYMTET_2481</name>
</gene>
<dbReference type="GO" id="GO:0031902">
    <property type="term" value="C:late endosome membrane"/>
    <property type="evidence" value="ECO:0007669"/>
    <property type="project" value="TreeGrafter"/>
</dbReference>
<name>A0AAE0H514_9CHLO</name>
<evidence type="ECO:0000256" key="1">
    <source>
        <dbReference type="SAM" id="MobiDB-lite"/>
    </source>
</evidence>
<dbReference type="PANTHER" id="PTHR34009:SF2">
    <property type="entry name" value="PROTEIN STAR"/>
    <property type="match status" value="1"/>
</dbReference>